<keyword evidence="1" id="KW-0472">Membrane</keyword>
<organism evidence="2 3">
    <name type="scientific">Metschnikowia bicuspidata</name>
    <dbReference type="NCBI Taxonomy" id="27322"/>
    <lineage>
        <taxon>Eukaryota</taxon>
        <taxon>Fungi</taxon>
        <taxon>Dikarya</taxon>
        <taxon>Ascomycota</taxon>
        <taxon>Saccharomycotina</taxon>
        <taxon>Pichiomycetes</taxon>
        <taxon>Metschnikowiaceae</taxon>
        <taxon>Metschnikowia</taxon>
    </lineage>
</organism>
<evidence type="ECO:0000313" key="2">
    <source>
        <dbReference type="EMBL" id="RKP32761.1"/>
    </source>
</evidence>
<feature type="transmembrane region" description="Helical" evidence="1">
    <location>
        <begin position="65"/>
        <end position="87"/>
    </location>
</feature>
<feature type="transmembrane region" description="Helical" evidence="1">
    <location>
        <begin position="32"/>
        <end position="53"/>
    </location>
</feature>
<evidence type="ECO:0000256" key="1">
    <source>
        <dbReference type="SAM" id="Phobius"/>
    </source>
</evidence>
<keyword evidence="3" id="KW-1185">Reference proteome</keyword>
<dbReference type="AlphaFoldDB" id="A0A4P9ZK12"/>
<dbReference type="EMBL" id="ML004429">
    <property type="protein sequence ID" value="RKP32761.1"/>
    <property type="molecule type" value="Genomic_DNA"/>
</dbReference>
<dbReference type="Proteomes" id="UP000268321">
    <property type="component" value="Unassembled WGS sequence"/>
</dbReference>
<proteinExistence type="predicted"/>
<evidence type="ECO:0000313" key="3">
    <source>
        <dbReference type="Proteomes" id="UP000268321"/>
    </source>
</evidence>
<reference evidence="3" key="1">
    <citation type="journal article" date="2018" name="Nat. Microbiol.">
        <title>Leveraging single-cell genomics to expand the fungal tree of life.</title>
        <authorList>
            <person name="Ahrendt S.R."/>
            <person name="Quandt C.A."/>
            <person name="Ciobanu D."/>
            <person name="Clum A."/>
            <person name="Salamov A."/>
            <person name="Andreopoulos B."/>
            <person name="Cheng J.F."/>
            <person name="Woyke T."/>
            <person name="Pelin A."/>
            <person name="Henrissat B."/>
            <person name="Reynolds N.K."/>
            <person name="Benny G.L."/>
            <person name="Smith M.E."/>
            <person name="James T.Y."/>
            <person name="Grigoriev I.V."/>
        </authorList>
    </citation>
    <scope>NUCLEOTIDE SEQUENCE [LARGE SCALE GENOMIC DNA]</scope>
    <source>
        <strain evidence="3">Baker2002</strain>
    </source>
</reference>
<accession>A0A4P9ZK12</accession>
<dbReference type="OrthoDB" id="4090047at2759"/>
<name>A0A4P9ZK12_9ASCO</name>
<sequence length="88" mass="9676">MSQAARIMKFNDLARDFIENSDAILPSKWNEYQALLTVLLALTSFISLTVTLLNRRAGLTKYLEGAAVASASIALLAIFACNFFAVYI</sequence>
<evidence type="ECO:0008006" key="4">
    <source>
        <dbReference type="Google" id="ProtNLM"/>
    </source>
</evidence>
<keyword evidence="1" id="KW-1133">Transmembrane helix</keyword>
<protein>
    <recommendedName>
        <fullName evidence="4">Dolichyl-diphosphooligosaccharide-protein glycosyltransferase subunit OST5</fullName>
    </recommendedName>
</protein>
<gene>
    <name evidence="2" type="ORF">METBISCDRAFT_25336</name>
</gene>
<keyword evidence="1" id="KW-0812">Transmembrane</keyword>